<dbReference type="EMBL" id="AP024355">
    <property type="protein sequence ID" value="BCR04938.1"/>
    <property type="molecule type" value="Genomic_DNA"/>
</dbReference>
<reference evidence="4 5" key="2">
    <citation type="journal article" date="2021" name="Int. J. Syst. Evol. Microbiol.">
        <title>Isolation and Polyphasic Characterization of Desulfuromonas versatilis sp. Nov., an Electrogenic Bacteria Capable of Versatile Metabolism Isolated from a Graphene Oxide-Reducing Enrichment Culture.</title>
        <authorList>
            <person name="Xie L."/>
            <person name="Yoshida N."/>
            <person name="Ishii S."/>
            <person name="Meng L."/>
        </authorList>
    </citation>
    <scope>NUCLEOTIDE SEQUENCE [LARGE SCALE GENOMIC DNA]</scope>
    <source>
        <strain evidence="4 5">NIT-T3</strain>
    </source>
</reference>
<keyword evidence="1" id="KW-0285">Flavoprotein</keyword>
<proteinExistence type="predicted"/>
<dbReference type="InterPro" id="IPR051799">
    <property type="entry name" value="NADH_flavin_oxidoreductase"/>
</dbReference>
<dbReference type="RefSeq" id="WP_221252376.1">
    <property type="nucleotide sequence ID" value="NZ_AP024355.1"/>
</dbReference>
<keyword evidence="5" id="KW-1185">Reference proteome</keyword>
<dbReference type="Proteomes" id="UP001319827">
    <property type="component" value="Chromosome"/>
</dbReference>
<evidence type="ECO:0000256" key="2">
    <source>
        <dbReference type="ARBA" id="ARBA00023002"/>
    </source>
</evidence>
<evidence type="ECO:0000256" key="1">
    <source>
        <dbReference type="ARBA" id="ARBA00022630"/>
    </source>
</evidence>
<dbReference type="Gene3D" id="3.20.20.70">
    <property type="entry name" value="Aldolase class I"/>
    <property type="match status" value="1"/>
</dbReference>
<sequence length="371" mass="40048">MEKGGWWLFEETQINGMELKNRLIRSATWEGMADSDGCPTPGLIELYRDLAAGGVGLIVSGFAYVCTEGKPLPGAMGAHRDDFATAHRNLVQAVHAKGGKVCLQLGHAGGQTRSKLLGGMPLAPSAIKAAQYGDEPPRELTLGEIAKIVDAFAASARRARRWGYDAVQIHAAHGYLVNQFLSPLTNRRRDGYGGSMTRRFRFLLDIYDAIRGEVGPDYPVTLKLNASDNLEGGFALEEALILAKELSAKGLDLIEVSAGTRASGADGPVRMGINHPNKEAYNLVLARAVKKAVACPVALVGGIRSLWTARTLLRRDHIDFVSLARPLVCEPNLPERWRLPGEHSLSRCVSCNGCFKAALQGKLRCVAARAV</sequence>
<keyword evidence="2" id="KW-0560">Oxidoreductase</keyword>
<dbReference type="PANTHER" id="PTHR43656">
    <property type="entry name" value="BINDING OXIDOREDUCTASE, PUTATIVE (AFU_ORTHOLOGUE AFUA_2G08260)-RELATED"/>
    <property type="match status" value="1"/>
</dbReference>
<evidence type="ECO:0000313" key="4">
    <source>
        <dbReference type="EMBL" id="BCR04938.1"/>
    </source>
</evidence>
<feature type="domain" description="NADH:flavin oxidoreductase/NADH oxidase N-terminal" evidence="3">
    <location>
        <begin position="8"/>
        <end position="336"/>
    </location>
</feature>
<accession>A0ABN6DXS9</accession>
<evidence type="ECO:0000313" key="5">
    <source>
        <dbReference type="Proteomes" id="UP001319827"/>
    </source>
</evidence>
<dbReference type="PANTHER" id="PTHR43656:SF2">
    <property type="entry name" value="BINDING OXIDOREDUCTASE, PUTATIVE (AFU_ORTHOLOGUE AFUA_2G08260)-RELATED"/>
    <property type="match status" value="1"/>
</dbReference>
<gene>
    <name evidence="4" type="ORF">DESUT3_20070</name>
</gene>
<protein>
    <submittedName>
        <fullName evidence="4">NADH-dependent flavin oxidoreductase</fullName>
    </submittedName>
</protein>
<name>A0ABN6DXS9_9BACT</name>
<dbReference type="Pfam" id="PF00724">
    <property type="entry name" value="Oxidored_FMN"/>
    <property type="match status" value="1"/>
</dbReference>
<dbReference type="InterPro" id="IPR001155">
    <property type="entry name" value="OxRdtase_FMN_N"/>
</dbReference>
<dbReference type="InterPro" id="IPR013785">
    <property type="entry name" value="Aldolase_TIM"/>
</dbReference>
<evidence type="ECO:0000259" key="3">
    <source>
        <dbReference type="Pfam" id="PF00724"/>
    </source>
</evidence>
<dbReference type="SUPFAM" id="SSF51395">
    <property type="entry name" value="FMN-linked oxidoreductases"/>
    <property type="match status" value="1"/>
</dbReference>
<organism evidence="4 5">
    <name type="scientific">Desulfuromonas versatilis</name>
    <dbReference type="NCBI Taxonomy" id="2802975"/>
    <lineage>
        <taxon>Bacteria</taxon>
        <taxon>Pseudomonadati</taxon>
        <taxon>Thermodesulfobacteriota</taxon>
        <taxon>Desulfuromonadia</taxon>
        <taxon>Desulfuromonadales</taxon>
        <taxon>Desulfuromonadaceae</taxon>
        <taxon>Desulfuromonas</taxon>
    </lineage>
</organism>
<reference evidence="4 5" key="1">
    <citation type="journal article" date="2016" name="C (Basel)">
        <title>Selective Growth of and Electricity Production by Marine Exoelectrogenic Bacteria in Self-Aggregated Hydrogel of Microbially Reduced Graphene Oxide.</title>
        <authorList>
            <person name="Yoshida N."/>
            <person name="Goto Y."/>
            <person name="Miyata Y."/>
        </authorList>
    </citation>
    <scope>NUCLEOTIDE SEQUENCE [LARGE SCALE GENOMIC DNA]</scope>
    <source>
        <strain evidence="4 5">NIT-T3</strain>
    </source>
</reference>
<dbReference type="CDD" id="cd02803">
    <property type="entry name" value="OYE_like_FMN_family"/>
    <property type="match status" value="1"/>
</dbReference>